<comment type="similarity">
    <text evidence="1">Belongs to the peptidase C19 family.</text>
</comment>
<dbReference type="KEGG" id="dzi:111299359"/>
<dbReference type="GO" id="GO:0005829">
    <property type="term" value="C:cytosol"/>
    <property type="evidence" value="ECO:0007669"/>
    <property type="project" value="TreeGrafter"/>
</dbReference>
<feature type="compositionally biased region" description="Basic and acidic residues" evidence="2">
    <location>
        <begin position="680"/>
        <end position="689"/>
    </location>
</feature>
<protein>
    <submittedName>
        <fullName evidence="5">Ubiquitin carboxyl-terminal hydrolase 23-like isoform X1</fullName>
    </submittedName>
</protein>
<feature type="region of interest" description="Disordered" evidence="2">
    <location>
        <begin position="655"/>
        <end position="721"/>
    </location>
</feature>
<dbReference type="PANTHER" id="PTHR24006">
    <property type="entry name" value="UBIQUITIN CARBOXYL-TERMINAL HYDROLASE"/>
    <property type="match status" value="1"/>
</dbReference>
<evidence type="ECO:0000313" key="4">
    <source>
        <dbReference type="Proteomes" id="UP000515121"/>
    </source>
</evidence>
<dbReference type="InterPro" id="IPR038765">
    <property type="entry name" value="Papain-like_cys_pep_sf"/>
</dbReference>
<dbReference type="Proteomes" id="UP000515121">
    <property type="component" value="Unplaced"/>
</dbReference>
<dbReference type="PROSITE" id="PS00972">
    <property type="entry name" value="USP_1"/>
    <property type="match status" value="1"/>
</dbReference>
<dbReference type="InterPro" id="IPR028889">
    <property type="entry name" value="USP"/>
</dbReference>
<organism evidence="4 5">
    <name type="scientific">Durio zibethinus</name>
    <name type="common">Durian</name>
    <dbReference type="NCBI Taxonomy" id="66656"/>
    <lineage>
        <taxon>Eukaryota</taxon>
        <taxon>Viridiplantae</taxon>
        <taxon>Streptophyta</taxon>
        <taxon>Embryophyta</taxon>
        <taxon>Tracheophyta</taxon>
        <taxon>Spermatophyta</taxon>
        <taxon>Magnoliopsida</taxon>
        <taxon>eudicotyledons</taxon>
        <taxon>Gunneridae</taxon>
        <taxon>Pentapetalae</taxon>
        <taxon>rosids</taxon>
        <taxon>malvids</taxon>
        <taxon>Malvales</taxon>
        <taxon>Malvaceae</taxon>
        <taxon>Helicteroideae</taxon>
        <taxon>Durio</taxon>
    </lineage>
</organism>
<dbReference type="GO" id="GO:0005634">
    <property type="term" value="C:nucleus"/>
    <property type="evidence" value="ECO:0007669"/>
    <property type="project" value="TreeGrafter"/>
</dbReference>
<keyword evidence="4" id="KW-1185">Reference proteome</keyword>
<reference evidence="5" key="1">
    <citation type="submission" date="2025-08" db="UniProtKB">
        <authorList>
            <consortium name="RefSeq"/>
        </authorList>
    </citation>
    <scope>IDENTIFICATION</scope>
    <source>
        <tissue evidence="5">Fruit stalk</tissue>
    </source>
</reference>
<feature type="domain" description="USP" evidence="3">
    <location>
        <begin position="116"/>
        <end position="420"/>
    </location>
</feature>
<dbReference type="InterPro" id="IPR018200">
    <property type="entry name" value="USP_CS"/>
</dbReference>
<feature type="compositionally biased region" description="Basic and acidic residues" evidence="2">
    <location>
        <begin position="11"/>
        <end position="20"/>
    </location>
</feature>
<sequence>MKATVITSSELRTETVKEEGSDLGNGSVGSAFPSVDLSERKIKFHRARKPFNGFKSCGGGDFRIETLNPGSGSKRVHGVGSGQLGVTGRKVDGMDMCENGLDPVLSLRITFRKIGAGLENLGNTCFLNSVLQCLTYTEPLVAYLQSGKHQNSCRIAGFCALCAIQKHVSRALQSTGRISAPNDLVSNLQRISRNFRNSRQEDAHEYMVNLLESMHKCCLPSGIPSESPSAYEKSLVHKIFGGRLRSQVKCMQCSCCSNTFDPFLDLSLEIVKADSLHKALKNFTTAELLDGGERQYQCQRCKQKVKAIKQLTVYNAPHVLSIHLKRFRAHDFGQKIDRKVEFGLTLDMKPFVSGSNERDLEYTLYGVLVHCGWSTRSGDYYCFVRTSSGMWYSLDDNRVVQVSERTVLEQKAYMLFYVRDRRNTAIRKTIDILQRDNLKATVKGRSVFDQNPMEHVQTGPDENKLCASGTSAVMTQKDTVDGGLSKDTIMKEVPSHQDYVQLMAERSVLNLSILPSPNVPLLKASSQSSASNLVHGENLQPSVCSVVGNVGSSNIEISTITVGAKDSDCNERGNSKRDFGVPVTMSPNCGGLQNSDTDNIVTKQTLQKINFAPNIEVSSTVVALEDFIDKAVNNVSGEVPSSSNTNETLKNVQAFRSPNRPDCDSSQVGDVSSVSTSDKSLNEKGDDSSQKNTSDFPWSIPNGSLNTKAPEYAPCRKSKTKHLKRQLKNMHIGLKLTLFRASLHIHSKKKHKRSKKCTLNSDVLCKENLLDKDCFPSDLGPSTSEKSSTMSLGLIQCGRKNAGIGTALESVSNSASSLMNTIHGEFKERIYQNGTVLATDQQVERSSGLVSVANWHDSIEIASLKDCKTGASSHRHVLKSGLGETTVARWDDMDFASPYQTVEANGMESIKIGYVLDEWDEEYDRGKRKKIRHHNHNFGGPNPFQQIATKKTQLKKAKLDHSNSENQPFRI</sequence>
<proteinExistence type="inferred from homology"/>
<dbReference type="GO" id="GO:0004843">
    <property type="term" value="F:cysteine-type deubiquitinase activity"/>
    <property type="evidence" value="ECO:0007669"/>
    <property type="project" value="InterPro"/>
</dbReference>
<evidence type="ECO:0000259" key="3">
    <source>
        <dbReference type="PROSITE" id="PS50235"/>
    </source>
</evidence>
<dbReference type="SUPFAM" id="SSF54001">
    <property type="entry name" value="Cysteine proteinases"/>
    <property type="match status" value="1"/>
</dbReference>
<dbReference type="RefSeq" id="XP_022750243.1">
    <property type="nucleotide sequence ID" value="XM_022894508.1"/>
</dbReference>
<dbReference type="InterPro" id="IPR001394">
    <property type="entry name" value="Peptidase_C19_UCH"/>
</dbReference>
<dbReference type="FunFam" id="3.90.70.10:FF:000078">
    <property type="entry name" value="Ubiquitin carboxyl-terminal hydrolase 23"/>
    <property type="match status" value="1"/>
</dbReference>
<accession>A0A6P5ZBK9</accession>
<feature type="compositionally biased region" description="Polar residues" evidence="2">
    <location>
        <begin position="1"/>
        <end position="10"/>
    </location>
</feature>
<dbReference type="Gene3D" id="3.90.70.10">
    <property type="entry name" value="Cysteine proteinases"/>
    <property type="match status" value="1"/>
</dbReference>
<evidence type="ECO:0000313" key="5">
    <source>
        <dbReference type="RefSeq" id="XP_022750243.1"/>
    </source>
</evidence>
<evidence type="ECO:0000256" key="1">
    <source>
        <dbReference type="ARBA" id="ARBA00009085"/>
    </source>
</evidence>
<gene>
    <name evidence="5" type="primary">LOC111299359</name>
</gene>
<dbReference type="OrthoDB" id="420187at2759"/>
<evidence type="ECO:0000256" key="2">
    <source>
        <dbReference type="SAM" id="MobiDB-lite"/>
    </source>
</evidence>
<feature type="compositionally biased region" description="Polar residues" evidence="2">
    <location>
        <begin position="690"/>
        <end position="707"/>
    </location>
</feature>
<dbReference type="PROSITE" id="PS50235">
    <property type="entry name" value="USP_3"/>
    <property type="match status" value="1"/>
</dbReference>
<dbReference type="GeneID" id="111299359"/>
<dbReference type="PANTHER" id="PTHR24006:SF663">
    <property type="entry name" value="UBIQUITIN CARBOXYL-TERMINAL HYDROLASE 23"/>
    <property type="match status" value="1"/>
</dbReference>
<dbReference type="Pfam" id="PF00443">
    <property type="entry name" value="UCH"/>
    <property type="match status" value="1"/>
</dbReference>
<dbReference type="InterPro" id="IPR050164">
    <property type="entry name" value="Peptidase_C19"/>
</dbReference>
<feature type="compositionally biased region" description="Low complexity" evidence="2">
    <location>
        <begin position="664"/>
        <end position="679"/>
    </location>
</feature>
<dbReference type="AlphaFoldDB" id="A0A6P5ZBK9"/>
<name>A0A6P5ZBK9_DURZI</name>
<dbReference type="CDD" id="cd02661">
    <property type="entry name" value="Peptidase_C19E"/>
    <property type="match status" value="1"/>
</dbReference>
<feature type="region of interest" description="Disordered" evidence="2">
    <location>
        <begin position="1"/>
        <end position="25"/>
    </location>
</feature>
<dbReference type="GO" id="GO:0016579">
    <property type="term" value="P:protein deubiquitination"/>
    <property type="evidence" value="ECO:0007669"/>
    <property type="project" value="InterPro"/>
</dbReference>